<dbReference type="AlphaFoldDB" id="A0A502FPZ5"/>
<dbReference type="OrthoDB" id="9815877at2"/>
<sequence length="285" mass="31425">MPHYSGPLLTRPTAEALLAARDAGAGEWAGSLDLGRSNGNASLEPDSWQWRSQHYPYPHKLKDRAIYYWDGDEFAPVSRYSGSLIKLVPTEWGAPTFEIDGIKMLPTSKESPFEDARRKVALIEPRGKVVLDTCGGLGYFAACCLEAGVARIHSFEKNADVLWLRTLNPWSPDPDEVDPDVPASGGRLQLTHADVSQAITQVADASVDALLHDPPRFGIAGELYSQVFYDQLARVLRRGGRLFHYTGSPNKLTSGRNVPREVEKRLEKAGFKAQLALDGVLATRR</sequence>
<proteinExistence type="predicted"/>
<dbReference type="Gene3D" id="3.40.50.150">
    <property type="entry name" value="Vaccinia Virus protein VP39"/>
    <property type="match status" value="1"/>
</dbReference>
<name>A0A502FPZ5_9GAMM</name>
<dbReference type="SUPFAM" id="SSF53335">
    <property type="entry name" value="S-adenosyl-L-methionine-dependent methyltransferases"/>
    <property type="match status" value="1"/>
</dbReference>
<keyword evidence="1" id="KW-0808">Transferase</keyword>
<keyword evidence="2" id="KW-1185">Reference proteome</keyword>
<comment type="caution">
    <text evidence="1">The sequence shown here is derived from an EMBL/GenBank/DDBJ whole genome shotgun (WGS) entry which is preliminary data.</text>
</comment>
<dbReference type="EMBL" id="RCZO01000006">
    <property type="protein sequence ID" value="TPG08407.1"/>
    <property type="molecule type" value="Genomic_DNA"/>
</dbReference>
<gene>
    <name evidence="1" type="ORF">EAH88_11060</name>
</gene>
<protein>
    <submittedName>
        <fullName evidence="1">SAM-dependent methyltransferase</fullName>
    </submittedName>
</protein>
<dbReference type="GO" id="GO:0008168">
    <property type="term" value="F:methyltransferase activity"/>
    <property type="evidence" value="ECO:0007669"/>
    <property type="project" value="UniProtKB-KW"/>
</dbReference>
<evidence type="ECO:0000313" key="1">
    <source>
        <dbReference type="EMBL" id="TPG08407.1"/>
    </source>
</evidence>
<organism evidence="1 2">
    <name type="scientific">Rhodanobacter glycinis</name>
    <dbReference type="NCBI Taxonomy" id="582702"/>
    <lineage>
        <taxon>Bacteria</taxon>
        <taxon>Pseudomonadati</taxon>
        <taxon>Pseudomonadota</taxon>
        <taxon>Gammaproteobacteria</taxon>
        <taxon>Lysobacterales</taxon>
        <taxon>Rhodanobacteraceae</taxon>
        <taxon>Rhodanobacter</taxon>
    </lineage>
</organism>
<dbReference type="InterPro" id="IPR029063">
    <property type="entry name" value="SAM-dependent_MTases_sf"/>
</dbReference>
<evidence type="ECO:0000313" key="2">
    <source>
        <dbReference type="Proteomes" id="UP000319486"/>
    </source>
</evidence>
<dbReference type="STRING" id="582702.SAMN05192579_10662"/>
<accession>A0A502FPZ5</accession>
<dbReference type="Proteomes" id="UP000319486">
    <property type="component" value="Unassembled WGS sequence"/>
</dbReference>
<dbReference type="CDD" id="cd02440">
    <property type="entry name" value="AdoMet_MTases"/>
    <property type="match status" value="1"/>
</dbReference>
<dbReference type="GO" id="GO:0032259">
    <property type="term" value="P:methylation"/>
    <property type="evidence" value="ECO:0007669"/>
    <property type="project" value="UniProtKB-KW"/>
</dbReference>
<reference evidence="1 2" key="1">
    <citation type="journal article" date="2019" name="Environ. Microbiol.">
        <title>Species interactions and distinct microbial communities in high Arctic permafrost affected cryosols are associated with the CH4 and CO2 gas fluxes.</title>
        <authorList>
            <person name="Altshuler I."/>
            <person name="Hamel J."/>
            <person name="Turney S."/>
            <person name="Magnuson E."/>
            <person name="Levesque R."/>
            <person name="Greer C."/>
            <person name="Whyte L.G."/>
        </authorList>
    </citation>
    <scope>NUCLEOTIDE SEQUENCE [LARGE SCALE GENOMIC DNA]</scope>
    <source>
        <strain evidence="1 2">S13Y</strain>
    </source>
</reference>
<keyword evidence="1" id="KW-0489">Methyltransferase</keyword>